<proteinExistence type="predicted"/>
<feature type="domain" description="Glycosyl hydrolase family 95 N-terminal" evidence="2">
    <location>
        <begin position="40"/>
        <end position="183"/>
    </location>
</feature>
<dbReference type="AlphaFoldDB" id="A0A8H3GP99"/>
<dbReference type="Proteomes" id="UP000663846">
    <property type="component" value="Unassembled WGS sequence"/>
</dbReference>
<dbReference type="PANTHER" id="PTHR31084">
    <property type="entry name" value="ALPHA-L-FUCOSIDASE 2"/>
    <property type="match status" value="1"/>
</dbReference>
<dbReference type="GO" id="GO:0004560">
    <property type="term" value="F:alpha-L-fucosidase activity"/>
    <property type="evidence" value="ECO:0007669"/>
    <property type="project" value="TreeGrafter"/>
</dbReference>
<reference evidence="3" key="1">
    <citation type="submission" date="2021-01" db="EMBL/GenBank/DDBJ databases">
        <authorList>
            <person name="Kaushik A."/>
        </authorList>
    </citation>
    <scope>NUCLEOTIDE SEQUENCE</scope>
    <source>
        <strain evidence="3">AG1-1C</strain>
    </source>
</reference>
<dbReference type="Pfam" id="PF14498">
    <property type="entry name" value="Glyco_hyd_65N_2"/>
    <property type="match status" value="1"/>
</dbReference>
<name>A0A8H3GP99_9AGAM</name>
<dbReference type="InterPro" id="IPR027414">
    <property type="entry name" value="GH95_N_dom"/>
</dbReference>
<gene>
    <name evidence="3" type="ORF">RDB_LOCUS157152</name>
</gene>
<dbReference type="PANTHER" id="PTHR31084:SF0">
    <property type="entry name" value="ALPHA-L-FUCOSIDASE 2"/>
    <property type="match status" value="1"/>
</dbReference>
<protein>
    <recommendedName>
        <fullName evidence="2">Glycosyl hydrolase family 95 N-terminal domain-containing protein</fullName>
    </recommendedName>
</protein>
<keyword evidence="1" id="KW-0732">Signal</keyword>
<evidence type="ECO:0000256" key="1">
    <source>
        <dbReference type="SAM" id="SignalP"/>
    </source>
</evidence>
<evidence type="ECO:0000313" key="4">
    <source>
        <dbReference type="Proteomes" id="UP000663846"/>
    </source>
</evidence>
<sequence length="183" mass="19241">MANGLVDSLMSLVSLALGLLGSGGLALAVPSGFPTSGNGLWYSEPAVNWSTQYLPIGNGYLGAMINGNPASDRIQLNIESLWSGGPFADQSYNGGNHQPSERAYLASQLARIRNTIFTSSNGTIRGVEPLPIDAGAYGSYSGAGYLNVNRTASGKATSYARWLDMDNAVLKTAWTEPSGSFNR</sequence>
<feature type="chain" id="PRO_5034021596" description="Glycosyl hydrolase family 95 N-terminal domain-containing protein" evidence="1">
    <location>
        <begin position="29"/>
        <end position="183"/>
    </location>
</feature>
<evidence type="ECO:0000259" key="2">
    <source>
        <dbReference type="Pfam" id="PF14498"/>
    </source>
</evidence>
<comment type="caution">
    <text evidence="3">The sequence shown here is derived from an EMBL/GenBank/DDBJ whole genome shotgun (WGS) entry which is preliminary data.</text>
</comment>
<feature type="signal peptide" evidence="1">
    <location>
        <begin position="1"/>
        <end position="28"/>
    </location>
</feature>
<accession>A0A8H3GP99</accession>
<dbReference type="EMBL" id="CAJMWS010000695">
    <property type="protein sequence ID" value="CAE6459283.1"/>
    <property type="molecule type" value="Genomic_DNA"/>
</dbReference>
<evidence type="ECO:0000313" key="3">
    <source>
        <dbReference type="EMBL" id="CAE6459283.1"/>
    </source>
</evidence>
<organism evidence="3 4">
    <name type="scientific">Rhizoctonia solani</name>
    <dbReference type="NCBI Taxonomy" id="456999"/>
    <lineage>
        <taxon>Eukaryota</taxon>
        <taxon>Fungi</taxon>
        <taxon>Dikarya</taxon>
        <taxon>Basidiomycota</taxon>
        <taxon>Agaricomycotina</taxon>
        <taxon>Agaricomycetes</taxon>
        <taxon>Cantharellales</taxon>
        <taxon>Ceratobasidiaceae</taxon>
        <taxon>Rhizoctonia</taxon>
    </lineage>
</organism>
<dbReference type="Gene3D" id="2.70.98.50">
    <property type="entry name" value="putative glycoside hydrolase family protein from bacillus halodurans"/>
    <property type="match status" value="1"/>
</dbReference>